<dbReference type="GO" id="GO:0005886">
    <property type="term" value="C:plasma membrane"/>
    <property type="evidence" value="ECO:0007669"/>
    <property type="project" value="TreeGrafter"/>
</dbReference>
<dbReference type="OrthoDB" id="5460745at2"/>
<feature type="transmembrane region" description="Helical" evidence="4">
    <location>
        <begin position="353"/>
        <end position="374"/>
    </location>
</feature>
<proteinExistence type="predicted"/>
<evidence type="ECO:0000256" key="3">
    <source>
        <dbReference type="SAM" id="Coils"/>
    </source>
</evidence>
<keyword evidence="3" id="KW-0175">Coiled coil</keyword>
<dbReference type="GO" id="GO:1902201">
    <property type="term" value="P:negative regulation of bacterial-type flagellum-dependent cell motility"/>
    <property type="evidence" value="ECO:0007669"/>
    <property type="project" value="TreeGrafter"/>
</dbReference>
<keyword evidence="4" id="KW-1133">Transmembrane helix</keyword>
<evidence type="ECO:0000256" key="4">
    <source>
        <dbReference type="SAM" id="Phobius"/>
    </source>
</evidence>
<dbReference type="Gene3D" id="3.30.450.20">
    <property type="entry name" value="PAS domain"/>
    <property type="match status" value="2"/>
</dbReference>
<evidence type="ECO:0000259" key="5">
    <source>
        <dbReference type="PROSITE" id="PS50887"/>
    </source>
</evidence>
<dbReference type="EC" id="2.7.7.65" evidence="1"/>
<dbReference type="SMART" id="SM00267">
    <property type="entry name" value="GGDEF"/>
    <property type="match status" value="1"/>
</dbReference>
<dbReference type="SUPFAM" id="SSF103190">
    <property type="entry name" value="Sensory domain-like"/>
    <property type="match status" value="2"/>
</dbReference>
<reference evidence="6 7" key="1">
    <citation type="submission" date="2017-02" db="EMBL/GenBank/DDBJ databases">
        <authorList>
            <person name="Peterson S.W."/>
        </authorList>
    </citation>
    <scope>NUCLEOTIDE SEQUENCE [LARGE SCALE GENOMIC DNA]</scope>
    <source>
        <strain evidence="6 7">DSM 18034</strain>
    </source>
</reference>
<dbReference type="NCBIfam" id="TIGR00254">
    <property type="entry name" value="GGDEF"/>
    <property type="match status" value="1"/>
</dbReference>
<dbReference type="Pfam" id="PF00990">
    <property type="entry name" value="GGDEF"/>
    <property type="match status" value="1"/>
</dbReference>
<dbReference type="AlphaFoldDB" id="A0A1T4WL50"/>
<comment type="catalytic activity">
    <reaction evidence="2">
        <text>2 GTP = 3',3'-c-di-GMP + 2 diphosphate</text>
        <dbReference type="Rhea" id="RHEA:24898"/>
        <dbReference type="ChEBI" id="CHEBI:33019"/>
        <dbReference type="ChEBI" id="CHEBI:37565"/>
        <dbReference type="ChEBI" id="CHEBI:58805"/>
        <dbReference type="EC" id="2.7.7.65"/>
    </reaction>
</comment>
<dbReference type="PANTHER" id="PTHR45138:SF9">
    <property type="entry name" value="DIGUANYLATE CYCLASE DGCM-RELATED"/>
    <property type="match status" value="1"/>
</dbReference>
<evidence type="ECO:0000256" key="1">
    <source>
        <dbReference type="ARBA" id="ARBA00012528"/>
    </source>
</evidence>
<sequence length="745" mass="84323">MTDSHQKKDTAQDQDHGPFTLLVEHYPWLFVLMGVLLVVATLILGWVDVSLMKQQIHDRETARLEDAADGVTAQINDTVSDVLFLKYVAQTALVRDQSGALAFNYEPLLRHFLDFSRVNTRYDQIRILSLTGQEVIRVNSAKGISRAVPPHELQDKSSRYYFQYSKLLKNNGLFFSPVDFNVEFGGIEVPFKPVFRLIVPIVGKNGTRAGYLAVNVFASEIYKEISARSGNYLGELCMLNDKGDWLYGAGHSHQWMAHAQDPGKSHQTFAQQYPEVWEHIQDRKAGHFIGADAFITFQTIDPRKDILMQLEKVATARNIEVLGVKGHQHRWYLLSVLSENEENSLLRKVHRSYVLAVIMVIVIVGIASLVTAQVNRKRIAFRERLRDSNKVLQDTLDTLNTRVAATERLANFMDSLRVVEHEHQVFEHIPKIAKDLFPGTSGCVHLLNPSSQLFECVSVWGEEKCQQDLYEKDSCRAIQSGSPYVVSRLATPSGICSHFQRAPKYGYICLPLIASGETLGGVTIELSPRTELMSDLELQRYIDEVRIRFTIVARHTALTVSNLRMADSLREQAIRDPLTGLFNRRHMEASLIREFSRAQRHGDPLGIMLLDVDHFKFFNDTYGHELGDEVLRKLGETLRTFCRREDIACRFGGEEFVLILPGASLDATARRAEELRGLVEHRMHVRSANQRLQVKISIGVSGYPCCAHDEEHLIATADAALYEAKQNGRNRVEIAVSVAEAEEEE</sequence>
<dbReference type="InterPro" id="IPR000160">
    <property type="entry name" value="GGDEF_dom"/>
</dbReference>
<feature type="transmembrane region" description="Helical" evidence="4">
    <location>
        <begin position="26"/>
        <end position="47"/>
    </location>
</feature>
<dbReference type="Pfam" id="PF21623">
    <property type="entry name" value="HK_sensor_dom_bact"/>
    <property type="match status" value="1"/>
</dbReference>
<feature type="coiled-coil region" evidence="3">
    <location>
        <begin position="382"/>
        <end position="409"/>
    </location>
</feature>
<accession>A0A1T4WL50</accession>
<dbReference type="GO" id="GO:0052621">
    <property type="term" value="F:diguanylate cyclase activity"/>
    <property type="evidence" value="ECO:0007669"/>
    <property type="project" value="UniProtKB-EC"/>
</dbReference>
<dbReference type="InterPro" id="IPR050469">
    <property type="entry name" value="Diguanylate_Cyclase"/>
</dbReference>
<dbReference type="Gene3D" id="3.30.70.270">
    <property type="match status" value="1"/>
</dbReference>
<dbReference type="InterPro" id="IPR029016">
    <property type="entry name" value="GAF-like_dom_sf"/>
</dbReference>
<keyword evidence="4" id="KW-0812">Transmembrane</keyword>
<dbReference type="Gene3D" id="3.30.450.40">
    <property type="match status" value="1"/>
</dbReference>
<name>A0A1T4WL50_9BACT</name>
<dbReference type="GO" id="GO:0043709">
    <property type="term" value="P:cell adhesion involved in single-species biofilm formation"/>
    <property type="evidence" value="ECO:0007669"/>
    <property type="project" value="TreeGrafter"/>
</dbReference>
<dbReference type="SUPFAM" id="SSF55781">
    <property type="entry name" value="GAF domain-like"/>
    <property type="match status" value="1"/>
</dbReference>
<organism evidence="6 7">
    <name type="scientific">Desulfobaculum bizertense DSM 18034</name>
    <dbReference type="NCBI Taxonomy" id="1121442"/>
    <lineage>
        <taxon>Bacteria</taxon>
        <taxon>Pseudomonadati</taxon>
        <taxon>Thermodesulfobacteriota</taxon>
        <taxon>Desulfovibrionia</taxon>
        <taxon>Desulfovibrionales</taxon>
        <taxon>Desulfovibrionaceae</taxon>
        <taxon>Desulfobaculum</taxon>
    </lineage>
</organism>
<dbReference type="PANTHER" id="PTHR45138">
    <property type="entry name" value="REGULATORY COMPONENTS OF SENSORY TRANSDUCTION SYSTEM"/>
    <property type="match status" value="1"/>
</dbReference>
<dbReference type="SUPFAM" id="SSF55073">
    <property type="entry name" value="Nucleotide cyclase"/>
    <property type="match status" value="1"/>
</dbReference>
<dbReference type="InterPro" id="IPR043128">
    <property type="entry name" value="Rev_trsase/Diguanyl_cyclase"/>
</dbReference>
<feature type="domain" description="GGDEF" evidence="5">
    <location>
        <begin position="603"/>
        <end position="737"/>
    </location>
</feature>
<evidence type="ECO:0000313" key="6">
    <source>
        <dbReference type="EMBL" id="SKA78052.1"/>
    </source>
</evidence>
<evidence type="ECO:0000256" key="2">
    <source>
        <dbReference type="ARBA" id="ARBA00034247"/>
    </source>
</evidence>
<keyword evidence="7" id="KW-1185">Reference proteome</keyword>
<dbReference type="InterPro" id="IPR048760">
    <property type="entry name" value="VP0354-like_sensor_dom"/>
</dbReference>
<dbReference type="FunFam" id="3.30.70.270:FF:000001">
    <property type="entry name" value="Diguanylate cyclase domain protein"/>
    <property type="match status" value="1"/>
</dbReference>
<gene>
    <name evidence="6" type="ORF">SAMN02745702_02398</name>
</gene>
<dbReference type="CDD" id="cd18773">
    <property type="entry name" value="PDC1_HK_sensor"/>
    <property type="match status" value="1"/>
</dbReference>
<dbReference type="RefSeq" id="WP_078685677.1">
    <property type="nucleotide sequence ID" value="NZ_FUYA01000008.1"/>
</dbReference>
<dbReference type="InterPro" id="IPR029787">
    <property type="entry name" value="Nucleotide_cyclase"/>
</dbReference>
<dbReference type="CDD" id="cd01949">
    <property type="entry name" value="GGDEF"/>
    <property type="match status" value="1"/>
</dbReference>
<protein>
    <recommendedName>
        <fullName evidence="1">diguanylate cyclase</fullName>
        <ecNumber evidence="1">2.7.7.65</ecNumber>
    </recommendedName>
</protein>
<dbReference type="EMBL" id="FUYA01000008">
    <property type="protein sequence ID" value="SKA78052.1"/>
    <property type="molecule type" value="Genomic_DNA"/>
</dbReference>
<keyword evidence="4" id="KW-0472">Membrane</keyword>
<dbReference type="PROSITE" id="PS50887">
    <property type="entry name" value="GGDEF"/>
    <property type="match status" value="1"/>
</dbReference>
<dbReference type="Proteomes" id="UP000189733">
    <property type="component" value="Unassembled WGS sequence"/>
</dbReference>
<dbReference type="STRING" id="1121442.SAMN02745702_02398"/>
<evidence type="ECO:0000313" key="7">
    <source>
        <dbReference type="Proteomes" id="UP000189733"/>
    </source>
</evidence>
<dbReference type="InterPro" id="IPR029151">
    <property type="entry name" value="Sensor-like_sf"/>
</dbReference>